<feature type="active site" description="Charge relay system" evidence="5">
    <location>
        <position position="212"/>
    </location>
</feature>
<protein>
    <submittedName>
        <fullName evidence="9">Aqualysin</fullName>
        <ecNumber evidence="9">3.4.21.62</ecNumber>
    </submittedName>
</protein>
<dbReference type="InterPro" id="IPR050131">
    <property type="entry name" value="Peptidase_S8_subtilisin-like"/>
</dbReference>
<dbReference type="PROSITE" id="PS00136">
    <property type="entry name" value="SUBTILASE_ASP"/>
    <property type="match status" value="1"/>
</dbReference>
<dbReference type="PROSITE" id="PS51892">
    <property type="entry name" value="SUBTILASE"/>
    <property type="match status" value="1"/>
</dbReference>
<dbReference type="SUPFAM" id="SSF54897">
    <property type="entry name" value="Protease propeptides/inhibitors"/>
    <property type="match status" value="1"/>
</dbReference>
<keyword evidence="7" id="KW-0472">Membrane</keyword>
<comment type="similarity">
    <text evidence="1 5 6">Belongs to the peptidase S8 family.</text>
</comment>
<evidence type="ECO:0000256" key="3">
    <source>
        <dbReference type="ARBA" id="ARBA00022801"/>
    </source>
</evidence>
<proteinExistence type="inferred from homology"/>
<evidence type="ECO:0000256" key="6">
    <source>
        <dbReference type="RuleBase" id="RU003355"/>
    </source>
</evidence>
<dbReference type="EC" id="3.4.21.62" evidence="9"/>
<dbReference type="Proteomes" id="UP000001036">
    <property type="component" value="Chromosome"/>
</dbReference>
<dbReference type="GO" id="GO:0005615">
    <property type="term" value="C:extracellular space"/>
    <property type="evidence" value="ECO:0007669"/>
    <property type="project" value="TreeGrafter"/>
</dbReference>
<keyword evidence="7" id="KW-1133">Transmembrane helix</keyword>
<organism evidence="9 10">
    <name type="scientific">Cellvibrio japonicus (strain Ueda107)</name>
    <name type="common">Pseudomonas fluorescens subsp. cellulosa</name>
    <dbReference type="NCBI Taxonomy" id="498211"/>
    <lineage>
        <taxon>Bacteria</taxon>
        <taxon>Pseudomonadati</taxon>
        <taxon>Pseudomonadota</taxon>
        <taxon>Gammaproteobacteria</taxon>
        <taxon>Cellvibrionales</taxon>
        <taxon>Cellvibrionaceae</taxon>
        <taxon>Cellvibrio</taxon>
    </lineage>
</organism>
<dbReference type="FunFam" id="3.40.50.200:FF:000014">
    <property type="entry name" value="Proteinase K"/>
    <property type="match status" value="1"/>
</dbReference>
<dbReference type="GO" id="GO:0004252">
    <property type="term" value="F:serine-type endopeptidase activity"/>
    <property type="evidence" value="ECO:0007669"/>
    <property type="project" value="UniProtKB-UniRule"/>
</dbReference>
<dbReference type="InterPro" id="IPR037045">
    <property type="entry name" value="S8pro/Inhibitor_I9_sf"/>
</dbReference>
<dbReference type="InterPro" id="IPR034193">
    <property type="entry name" value="PCSK9_ProteinaseK-like"/>
</dbReference>
<keyword evidence="4 5" id="KW-0720">Serine protease</keyword>
<evidence type="ECO:0000313" key="9">
    <source>
        <dbReference type="EMBL" id="ACE84702.1"/>
    </source>
</evidence>
<dbReference type="InterPro" id="IPR015500">
    <property type="entry name" value="Peptidase_S8_subtilisin-rel"/>
</dbReference>
<dbReference type="GO" id="GO:0006508">
    <property type="term" value="P:proteolysis"/>
    <property type="evidence" value="ECO:0007669"/>
    <property type="project" value="UniProtKB-KW"/>
</dbReference>
<dbReference type="KEGG" id="cja:CJA_0457"/>
<evidence type="ECO:0000259" key="8">
    <source>
        <dbReference type="Pfam" id="PF00082"/>
    </source>
</evidence>
<dbReference type="STRING" id="498211.CJA_0457"/>
<dbReference type="InterPro" id="IPR036852">
    <property type="entry name" value="Peptidase_S8/S53_dom_sf"/>
</dbReference>
<sequence>MNLTNRIFILLARLFPVLTPVTHYHILWLLLVSLMGNYSLAKAPIYGLEHPDRIPGQFVVVLRPGTQTTSVTLASAQVQSHGFAIEQQFTHTFPGFTIRSNGSPSAQALDTALEQLANNPQVAFIEADRRVYLNQQPSPSLIQTPATWGLDRIDQRRLPLNNQYSYKTTGTGVHAYVIDSGIRADHSEFGGRVRGGASFTGNLPALEDCTGHGTHVAGTLGGNLYGVAKAVNLWSVRVFDCSNSAPWSYVIAALEWVIANHQRPALINMSLSGWSFYSADIAVDNAVAAGITVVVAAGNNSDNACNYSPAGATSAITVGATTATDMRAGFSNWGSCLDLFAPGESITAAWNSGPNDTNILSGTSMASPHVAGAAALYLQSHPSAAPAEVGEFLRNQASLNLIGDAGSNSPNRLLYTNTSGYAANLPQVYLRGDVNQWGTSSMQLVADNLWEIEITQAANSDYRFKFDVYGDWSINYGDNQGDGLADLYGSDISLPAPGNYRIRFNDNSLQYQIQPLDNGTPPTPWKRTIVFIEGITQSGQDLFVRGGIDHNHAQSLGIQCTPENKLCAIPIRHLNLRNSTTVPWKAGDSFLDWYGPENDQSANAQGSPLDWTTNLWPQSWGNKRTVEIDGYGETPLNLWGDHYWMLDVEMDCSRTLDGWFELKSFISGGPGWEGNISQPGAPYISNNHFARCGHITAFRRNQHQPLWESDIPSNL</sequence>
<gene>
    <name evidence="9" type="primary">aquI</name>
    <name evidence="9" type="ordered locus">CJA_0457</name>
</gene>
<dbReference type="PANTHER" id="PTHR43806:SF11">
    <property type="entry name" value="CEREVISIN-RELATED"/>
    <property type="match status" value="1"/>
</dbReference>
<evidence type="ECO:0000256" key="5">
    <source>
        <dbReference type="PROSITE-ProRule" id="PRU01240"/>
    </source>
</evidence>
<evidence type="ECO:0000256" key="1">
    <source>
        <dbReference type="ARBA" id="ARBA00011073"/>
    </source>
</evidence>
<dbReference type="OrthoDB" id="9805159at2"/>
<keyword evidence="3 5" id="KW-0378">Hydrolase</keyword>
<feature type="domain" description="Peptidase S8/S53" evidence="8">
    <location>
        <begin position="172"/>
        <end position="403"/>
    </location>
</feature>
<dbReference type="SUPFAM" id="SSF52743">
    <property type="entry name" value="Subtilisin-like"/>
    <property type="match status" value="1"/>
</dbReference>
<dbReference type="CDD" id="cd04077">
    <property type="entry name" value="Peptidases_S8_PCSK9_ProteinaseK_like"/>
    <property type="match status" value="1"/>
</dbReference>
<dbReference type="InterPro" id="IPR022398">
    <property type="entry name" value="Peptidase_S8_His-AS"/>
</dbReference>
<accession>B3PIU6</accession>
<reference evidence="9 10" key="1">
    <citation type="journal article" date="2008" name="J. Bacteriol.">
        <title>Insights into plant cell wall degradation from the genome sequence of the soil bacterium Cellvibrio japonicus.</title>
        <authorList>
            <person name="Deboy R.T."/>
            <person name="Mongodin E.F."/>
            <person name="Fouts D.E."/>
            <person name="Tailford L.E."/>
            <person name="Khouri H."/>
            <person name="Emerson J.B."/>
            <person name="Mohamoud Y."/>
            <person name="Watkins K."/>
            <person name="Henrissat B."/>
            <person name="Gilbert H.J."/>
            <person name="Nelson K.E."/>
        </authorList>
    </citation>
    <scope>NUCLEOTIDE SEQUENCE [LARGE SCALE GENOMIC DNA]</scope>
    <source>
        <strain evidence="9 10">Ueda107</strain>
    </source>
</reference>
<dbReference type="PROSITE" id="PS00137">
    <property type="entry name" value="SUBTILASE_HIS"/>
    <property type="match status" value="1"/>
</dbReference>
<feature type="active site" description="Charge relay system" evidence="5">
    <location>
        <position position="364"/>
    </location>
</feature>
<dbReference type="PROSITE" id="PS00138">
    <property type="entry name" value="SUBTILASE_SER"/>
    <property type="match status" value="1"/>
</dbReference>
<dbReference type="Gene3D" id="2.60.40.3620">
    <property type="match status" value="1"/>
</dbReference>
<dbReference type="InterPro" id="IPR023827">
    <property type="entry name" value="Peptidase_S8_Asp-AS"/>
</dbReference>
<name>B3PIU6_CELJU</name>
<dbReference type="InterPro" id="IPR023828">
    <property type="entry name" value="Peptidase_S8_Ser-AS"/>
</dbReference>
<keyword evidence="10" id="KW-1185">Reference proteome</keyword>
<evidence type="ECO:0000313" key="10">
    <source>
        <dbReference type="Proteomes" id="UP000001036"/>
    </source>
</evidence>
<dbReference type="eggNOG" id="COG1404">
    <property type="taxonomic scope" value="Bacteria"/>
</dbReference>
<evidence type="ECO:0000256" key="7">
    <source>
        <dbReference type="SAM" id="Phobius"/>
    </source>
</evidence>
<evidence type="ECO:0000256" key="4">
    <source>
        <dbReference type="ARBA" id="ARBA00022825"/>
    </source>
</evidence>
<feature type="transmembrane region" description="Helical" evidence="7">
    <location>
        <begin position="7"/>
        <end position="31"/>
    </location>
</feature>
<dbReference type="PRINTS" id="PR00723">
    <property type="entry name" value="SUBTILISIN"/>
</dbReference>
<dbReference type="InterPro" id="IPR000209">
    <property type="entry name" value="Peptidase_S8/S53_dom"/>
</dbReference>
<dbReference type="HOGENOM" id="CLU_386207_0_0_6"/>
<dbReference type="SUPFAM" id="SSF81296">
    <property type="entry name" value="E set domains"/>
    <property type="match status" value="1"/>
</dbReference>
<keyword evidence="2 5" id="KW-0645">Protease</keyword>
<dbReference type="RefSeq" id="WP_012486137.1">
    <property type="nucleotide sequence ID" value="NC_010995.1"/>
</dbReference>
<dbReference type="EMBL" id="CP000934">
    <property type="protein sequence ID" value="ACE84702.1"/>
    <property type="molecule type" value="Genomic_DNA"/>
</dbReference>
<dbReference type="Gene3D" id="3.40.50.200">
    <property type="entry name" value="Peptidase S8/S53 domain"/>
    <property type="match status" value="1"/>
</dbReference>
<keyword evidence="7" id="KW-0812">Transmembrane</keyword>
<feature type="active site" description="Charge relay system" evidence="5">
    <location>
        <position position="179"/>
    </location>
</feature>
<dbReference type="Pfam" id="PF00082">
    <property type="entry name" value="Peptidase_S8"/>
    <property type="match status" value="1"/>
</dbReference>
<dbReference type="InterPro" id="IPR014756">
    <property type="entry name" value="Ig_E-set"/>
</dbReference>
<dbReference type="AlphaFoldDB" id="B3PIU6"/>
<dbReference type="PANTHER" id="PTHR43806">
    <property type="entry name" value="PEPTIDASE S8"/>
    <property type="match status" value="1"/>
</dbReference>
<dbReference type="Gene3D" id="3.30.70.80">
    <property type="entry name" value="Peptidase S8 propeptide/proteinase inhibitor I9"/>
    <property type="match status" value="1"/>
</dbReference>
<evidence type="ECO:0000256" key="2">
    <source>
        <dbReference type="ARBA" id="ARBA00022670"/>
    </source>
</evidence>